<reference evidence="1" key="2">
    <citation type="submission" date="2021-08" db="EMBL/GenBank/DDBJ databases">
        <authorList>
            <person name="Tani A."/>
            <person name="Ola A."/>
            <person name="Ogura Y."/>
            <person name="Katsura K."/>
            <person name="Hayashi T."/>
        </authorList>
    </citation>
    <scope>NUCLEOTIDE SEQUENCE</scope>
    <source>
        <strain evidence="1">DSM 17168</strain>
    </source>
</reference>
<evidence type="ECO:0000313" key="2">
    <source>
        <dbReference type="Proteomes" id="UP001055153"/>
    </source>
</evidence>
<dbReference type="PANTHER" id="PTHR11220:SF1">
    <property type="entry name" value="HEME-BINDING PROTEIN 2"/>
    <property type="match status" value="1"/>
</dbReference>
<keyword evidence="2" id="KW-1185">Reference proteome</keyword>
<protein>
    <recommendedName>
        <fullName evidence="3">Heme-binding protein</fullName>
    </recommendedName>
</protein>
<dbReference type="SUPFAM" id="SSF55136">
    <property type="entry name" value="Probable bacterial effector-binding domain"/>
    <property type="match status" value="1"/>
</dbReference>
<dbReference type="Pfam" id="PF04832">
    <property type="entry name" value="SOUL"/>
    <property type="match status" value="1"/>
</dbReference>
<dbReference type="InterPro" id="IPR011256">
    <property type="entry name" value="Reg_factor_effector_dom_sf"/>
</dbReference>
<dbReference type="RefSeq" id="WP_238240650.1">
    <property type="nucleotide sequence ID" value="NZ_BPQQ01000071.1"/>
</dbReference>
<dbReference type="Gene3D" id="3.20.80.10">
    <property type="entry name" value="Regulatory factor, effector binding domain"/>
    <property type="match status" value="1"/>
</dbReference>
<evidence type="ECO:0000313" key="1">
    <source>
        <dbReference type="EMBL" id="GJE03254.1"/>
    </source>
</evidence>
<dbReference type="PANTHER" id="PTHR11220">
    <property type="entry name" value="HEME-BINDING PROTEIN-RELATED"/>
    <property type="match status" value="1"/>
</dbReference>
<organism evidence="1 2">
    <name type="scientific">Methylobacterium isbiliense</name>
    <dbReference type="NCBI Taxonomy" id="315478"/>
    <lineage>
        <taxon>Bacteria</taxon>
        <taxon>Pseudomonadati</taxon>
        <taxon>Pseudomonadota</taxon>
        <taxon>Alphaproteobacteria</taxon>
        <taxon>Hyphomicrobiales</taxon>
        <taxon>Methylobacteriaceae</taxon>
        <taxon>Methylobacterium</taxon>
    </lineage>
</organism>
<name>A0ABQ4SJ66_9HYPH</name>
<dbReference type="EMBL" id="BPQQ01000071">
    <property type="protein sequence ID" value="GJE03254.1"/>
    <property type="molecule type" value="Genomic_DNA"/>
</dbReference>
<sequence>MGKFGYYLVTAAESALSAVGIRATYEQPRYAVVHRLPGGVEIRDYAPRAVVETEAKGPGDAQAFRRLFRYITGANRAERLVAMTVPVEQTGDLIAMTAPVEARAGAMRFVLPRRVVEDGAPVPTDPQVRIVSLPAQRLAVLRFSGRPTQAARRAREAELLRVLAQAGLTPEGAPAFLGYDPPLTLPFLRRNEVAVAVTG</sequence>
<dbReference type="Proteomes" id="UP001055153">
    <property type="component" value="Unassembled WGS sequence"/>
</dbReference>
<evidence type="ECO:0008006" key="3">
    <source>
        <dbReference type="Google" id="ProtNLM"/>
    </source>
</evidence>
<gene>
    <name evidence="1" type="ORF">GMJLKIPL_5205</name>
</gene>
<reference evidence="1" key="1">
    <citation type="journal article" date="2021" name="Front. Microbiol.">
        <title>Comprehensive Comparative Genomics and Phenotyping of Methylobacterium Species.</title>
        <authorList>
            <person name="Alessa O."/>
            <person name="Ogura Y."/>
            <person name="Fujitani Y."/>
            <person name="Takami H."/>
            <person name="Hayashi T."/>
            <person name="Sahin N."/>
            <person name="Tani A."/>
        </authorList>
    </citation>
    <scope>NUCLEOTIDE SEQUENCE</scope>
    <source>
        <strain evidence="1">DSM 17168</strain>
    </source>
</reference>
<proteinExistence type="predicted"/>
<dbReference type="InterPro" id="IPR006917">
    <property type="entry name" value="SOUL_heme-bd"/>
</dbReference>
<comment type="caution">
    <text evidence="1">The sequence shown here is derived from an EMBL/GenBank/DDBJ whole genome shotgun (WGS) entry which is preliminary data.</text>
</comment>
<accession>A0ABQ4SJ66</accession>